<reference evidence="1 2" key="1">
    <citation type="journal article" date="2016" name="Sci. Rep.">
        <title>The Dendrobium catenatum Lindl. genome sequence provides insights into polysaccharide synthase, floral development and adaptive evolution.</title>
        <authorList>
            <person name="Zhang G.Q."/>
            <person name="Xu Q."/>
            <person name="Bian C."/>
            <person name="Tsai W.C."/>
            <person name="Yeh C.M."/>
            <person name="Liu K.W."/>
            <person name="Yoshida K."/>
            <person name="Zhang L.S."/>
            <person name="Chang S.B."/>
            <person name="Chen F."/>
            <person name="Shi Y."/>
            <person name="Su Y.Y."/>
            <person name="Zhang Y.Q."/>
            <person name="Chen L.J."/>
            <person name="Yin Y."/>
            <person name="Lin M."/>
            <person name="Huang H."/>
            <person name="Deng H."/>
            <person name="Wang Z.W."/>
            <person name="Zhu S.L."/>
            <person name="Zhao X."/>
            <person name="Deng C."/>
            <person name="Niu S.C."/>
            <person name="Huang J."/>
            <person name="Wang M."/>
            <person name="Liu G.H."/>
            <person name="Yang H.J."/>
            <person name="Xiao X.J."/>
            <person name="Hsiao Y.Y."/>
            <person name="Wu W.L."/>
            <person name="Chen Y.Y."/>
            <person name="Mitsuda N."/>
            <person name="Ohme-Takagi M."/>
            <person name="Luo Y.B."/>
            <person name="Van de Peer Y."/>
            <person name="Liu Z.J."/>
        </authorList>
    </citation>
    <scope>NUCLEOTIDE SEQUENCE [LARGE SCALE GENOMIC DNA]</scope>
    <source>
        <tissue evidence="1">The whole plant</tissue>
    </source>
</reference>
<name>A0A2I0WM03_9ASPA</name>
<accession>A0A2I0WM03</accession>
<organism evidence="1 2">
    <name type="scientific">Dendrobium catenatum</name>
    <dbReference type="NCBI Taxonomy" id="906689"/>
    <lineage>
        <taxon>Eukaryota</taxon>
        <taxon>Viridiplantae</taxon>
        <taxon>Streptophyta</taxon>
        <taxon>Embryophyta</taxon>
        <taxon>Tracheophyta</taxon>
        <taxon>Spermatophyta</taxon>
        <taxon>Magnoliopsida</taxon>
        <taxon>Liliopsida</taxon>
        <taxon>Asparagales</taxon>
        <taxon>Orchidaceae</taxon>
        <taxon>Epidendroideae</taxon>
        <taxon>Malaxideae</taxon>
        <taxon>Dendrobiinae</taxon>
        <taxon>Dendrobium</taxon>
    </lineage>
</organism>
<proteinExistence type="predicted"/>
<sequence>MQILLSQQLQQKRDCDKSLDEDGCGLSFSYNVGLKKNDNSPSKVTTQVLQDKTEV</sequence>
<gene>
    <name evidence="1" type="ORF">MA16_Dca001288</name>
</gene>
<reference evidence="1 2" key="2">
    <citation type="journal article" date="2017" name="Nature">
        <title>The Apostasia genome and the evolution of orchids.</title>
        <authorList>
            <person name="Zhang G.Q."/>
            <person name="Liu K.W."/>
            <person name="Li Z."/>
            <person name="Lohaus R."/>
            <person name="Hsiao Y.Y."/>
            <person name="Niu S.C."/>
            <person name="Wang J.Y."/>
            <person name="Lin Y.C."/>
            <person name="Xu Q."/>
            <person name="Chen L.J."/>
            <person name="Yoshida K."/>
            <person name="Fujiwara S."/>
            <person name="Wang Z.W."/>
            <person name="Zhang Y.Q."/>
            <person name="Mitsuda N."/>
            <person name="Wang M."/>
            <person name="Liu G.H."/>
            <person name="Pecoraro L."/>
            <person name="Huang H.X."/>
            <person name="Xiao X.J."/>
            <person name="Lin M."/>
            <person name="Wu X.Y."/>
            <person name="Wu W.L."/>
            <person name="Chen Y.Y."/>
            <person name="Chang S.B."/>
            <person name="Sakamoto S."/>
            <person name="Ohme-Takagi M."/>
            <person name="Yagi M."/>
            <person name="Zeng S.J."/>
            <person name="Shen C.Y."/>
            <person name="Yeh C.M."/>
            <person name="Luo Y.B."/>
            <person name="Tsai W.C."/>
            <person name="Van de Peer Y."/>
            <person name="Liu Z.J."/>
        </authorList>
    </citation>
    <scope>NUCLEOTIDE SEQUENCE [LARGE SCALE GENOMIC DNA]</scope>
    <source>
        <tissue evidence="1">The whole plant</tissue>
    </source>
</reference>
<evidence type="ECO:0000313" key="2">
    <source>
        <dbReference type="Proteomes" id="UP000233837"/>
    </source>
</evidence>
<dbReference type="EMBL" id="KZ502537">
    <property type="protein sequence ID" value="PKU76683.1"/>
    <property type="molecule type" value="Genomic_DNA"/>
</dbReference>
<keyword evidence="2" id="KW-1185">Reference proteome</keyword>
<dbReference type="AlphaFoldDB" id="A0A2I0WM03"/>
<dbReference type="Proteomes" id="UP000233837">
    <property type="component" value="Unassembled WGS sequence"/>
</dbReference>
<protein>
    <submittedName>
        <fullName evidence="1">Uncharacterized protein</fullName>
    </submittedName>
</protein>
<evidence type="ECO:0000313" key="1">
    <source>
        <dbReference type="EMBL" id="PKU76683.1"/>
    </source>
</evidence>